<gene>
    <name evidence="2" type="ORF">H8693_03110</name>
</gene>
<dbReference type="Gene3D" id="3.20.20.150">
    <property type="entry name" value="Divalent-metal-dependent TIM barrel enzymes"/>
    <property type="match status" value="1"/>
</dbReference>
<dbReference type="Pfam" id="PF01261">
    <property type="entry name" value="AP_endonuc_2"/>
    <property type="match status" value="1"/>
</dbReference>
<accession>A0A926DHL6</accession>
<sequence>MRIGCCGSMICPEKDPVGIEILEPLAELGYDYIELSLRDLAALPPADFENLRRRVERAPIACESCNNLIPPPLRVTGRDTDVPRVMEYIEEAFSRAEALGAESIVFGSPLSKNVENGFPWETAYQQLLDFVQVLGDAAARHGLFIAMEPINAGESNLLVSAKETCEFVRKADHPHIRLLVDYYHLGLDGENPDVLLEAGPWLQHIHFSGITPRAFPKSEEEDAGYAHFLGNLIRAGYESRISVEAYTRDFGEDAKEGLAFLRGLIGKLEREYRNGDHQ</sequence>
<dbReference type="InterPro" id="IPR013022">
    <property type="entry name" value="Xyl_isomerase-like_TIM-brl"/>
</dbReference>
<name>A0A926DHL6_9FIRM</name>
<comment type="caution">
    <text evidence="2">The sequence shown here is derived from an EMBL/GenBank/DDBJ whole genome shotgun (WGS) entry which is preliminary data.</text>
</comment>
<keyword evidence="2" id="KW-0413">Isomerase</keyword>
<proteinExistence type="predicted"/>
<dbReference type="Proteomes" id="UP000617951">
    <property type="component" value="Unassembled WGS sequence"/>
</dbReference>
<evidence type="ECO:0000313" key="2">
    <source>
        <dbReference type="EMBL" id="MBC8537924.1"/>
    </source>
</evidence>
<dbReference type="InterPro" id="IPR036237">
    <property type="entry name" value="Xyl_isomerase-like_sf"/>
</dbReference>
<feature type="domain" description="Xylose isomerase-like TIM barrel" evidence="1">
    <location>
        <begin position="24"/>
        <end position="262"/>
    </location>
</feature>
<dbReference type="PANTHER" id="PTHR12110">
    <property type="entry name" value="HYDROXYPYRUVATE ISOMERASE"/>
    <property type="match status" value="1"/>
</dbReference>
<dbReference type="InterPro" id="IPR050312">
    <property type="entry name" value="IolE/XylAMocC-like"/>
</dbReference>
<evidence type="ECO:0000313" key="3">
    <source>
        <dbReference type="Proteomes" id="UP000617951"/>
    </source>
</evidence>
<dbReference type="SUPFAM" id="SSF51658">
    <property type="entry name" value="Xylose isomerase-like"/>
    <property type="match status" value="1"/>
</dbReference>
<dbReference type="GO" id="GO:0016853">
    <property type="term" value="F:isomerase activity"/>
    <property type="evidence" value="ECO:0007669"/>
    <property type="project" value="UniProtKB-KW"/>
</dbReference>
<organism evidence="2 3">
    <name type="scientific">Guopingia tenuis</name>
    <dbReference type="NCBI Taxonomy" id="2763656"/>
    <lineage>
        <taxon>Bacteria</taxon>
        <taxon>Bacillati</taxon>
        <taxon>Bacillota</taxon>
        <taxon>Clostridia</taxon>
        <taxon>Christensenellales</taxon>
        <taxon>Christensenellaceae</taxon>
        <taxon>Guopingia</taxon>
    </lineage>
</organism>
<keyword evidence="3" id="KW-1185">Reference proteome</keyword>
<protein>
    <submittedName>
        <fullName evidence="2">Sugar phosphate isomerase/epimerase</fullName>
    </submittedName>
</protein>
<dbReference type="RefSeq" id="WP_249279745.1">
    <property type="nucleotide sequence ID" value="NZ_JACRSS010000001.1"/>
</dbReference>
<dbReference type="EMBL" id="JACRSS010000001">
    <property type="protein sequence ID" value="MBC8537924.1"/>
    <property type="molecule type" value="Genomic_DNA"/>
</dbReference>
<reference evidence="2" key="1">
    <citation type="submission" date="2020-08" db="EMBL/GenBank/DDBJ databases">
        <title>Genome public.</title>
        <authorList>
            <person name="Liu C."/>
            <person name="Sun Q."/>
        </authorList>
    </citation>
    <scope>NUCLEOTIDE SEQUENCE</scope>
    <source>
        <strain evidence="2">NSJ-63</strain>
    </source>
</reference>
<dbReference type="AlphaFoldDB" id="A0A926DHL6"/>
<evidence type="ECO:0000259" key="1">
    <source>
        <dbReference type="Pfam" id="PF01261"/>
    </source>
</evidence>